<dbReference type="InterPro" id="IPR010982">
    <property type="entry name" value="Lambda_DNA-bd_dom_sf"/>
</dbReference>
<dbReference type="Proteomes" id="UP000609849">
    <property type="component" value="Unassembled WGS sequence"/>
</dbReference>
<dbReference type="PANTHER" id="PTHR46558:SF11">
    <property type="entry name" value="HTH-TYPE TRANSCRIPTIONAL REGULATOR XRE"/>
    <property type="match status" value="1"/>
</dbReference>
<accession>A0ABR7JU27</accession>
<gene>
    <name evidence="3" type="ORF">H8923_16710</name>
</gene>
<comment type="caution">
    <text evidence="3">The sequence shown here is derived from an EMBL/GenBank/DDBJ whole genome shotgun (WGS) entry which is preliminary data.</text>
</comment>
<dbReference type="SMART" id="SM00530">
    <property type="entry name" value="HTH_XRE"/>
    <property type="match status" value="1"/>
</dbReference>
<organism evidence="3 4">
    <name type="scientific">Romboutsia faecis</name>
    <dbReference type="NCBI Taxonomy" id="2764597"/>
    <lineage>
        <taxon>Bacteria</taxon>
        <taxon>Bacillati</taxon>
        <taxon>Bacillota</taxon>
        <taxon>Clostridia</taxon>
        <taxon>Peptostreptococcales</taxon>
        <taxon>Peptostreptococcaceae</taxon>
        <taxon>Romboutsia</taxon>
    </lineage>
</organism>
<dbReference type="PROSITE" id="PS50943">
    <property type="entry name" value="HTH_CROC1"/>
    <property type="match status" value="1"/>
</dbReference>
<proteinExistence type="predicted"/>
<dbReference type="RefSeq" id="WP_172976774.1">
    <property type="nucleotide sequence ID" value="NZ_JACRWE010000017.1"/>
</dbReference>
<feature type="domain" description="HTH cro/C1-type" evidence="2">
    <location>
        <begin position="15"/>
        <end position="69"/>
    </location>
</feature>
<keyword evidence="1" id="KW-0238">DNA-binding</keyword>
<protein>
    <submittedName>
        <fullName evidence="3">Helix-turn-helix transcriptional regulator</fullName>
    </submittedName>
</protein>
<dbReference type="CDD" id="cd00093">
    <property type="entry name" value="HTH_XRE"/>
    <property type="match status" value="1"/>
</dbReference>
<dbReference type="Gene3D" id="1.10.260.40">
    <property type="entry name" value="lambda repressor-like DNA-binding domains"/>
    <property type="match status" value="1"/>
</dbReference>
<dbReference type="Pfam" id="PF01381">
    <property type="entry name" value="HTH_3"/>
    <property type="match status" value="1"/>
</dbReference>
<dbReference type="EMBL" id="JACRWE010000017">
    <property type="protein sequence ID" value="MBC5998384.1"/>
    <property type="molecule type" value="Genomic_DNA"/>
</dbReference>
<keyword evidence="4" id="KW-1185">Reference proteome</keyword>
<dbReference type="SUPFAM" id="SSF47413">
    <property type="entry name" value="lambda repressor-like DNA-binding domains"/>
    <property type="match status" value="1"/>
</dbReference>
<evidence type="ECO:0000259" key="2">
    <source>
        <dbReference type="PROSITE" id="PS50943"/>
    </source>
</evidence>
<evidence type="ECO:0000313" key="4">
    <source>
        <dbReference type="Proteomes" id="UP000609849"/>
    </source>
</evidence>
<name>A0ABR7JU27_9FIRM</name>
<sequence length="170" mass="20240">MNSIEVYKKVFGQDIKRTREFFGYSQEYMAEKIGVSKGTYRNLEGGQRIPTTEQIEALSVVFKIDFKTLMQYVFKDWTRYVKSNYPELTESEYAEKMIEVLDKQNSIIEKWEEEKKNISFNIEKKILETIEMYQRLHGGVKVLSEVEKKDLLEQVSLTMDLKIKQVIRRK</sequence>
<dbReference type="InterPro" id="IPR001387">
    <property type="entry name" value="Cro/C1-type_HTH"/>
</dbReference>
<evidence type="ECO:0000313" key="3">
    <source>
        <dbReference type="EMBL" id="MBC5998384.1"/>
    </source>
</evidence>
<dbReference type="PANTHER" id="PTHR46558">
    <property type="entry name" value="TRACRIPTIONAL REGULATORY PROTEIN-RELATED-RELATED"/>
    <property type="match status" value="1"/>
</dbReference>
<reference evidence="3 4" key="1">
    <citation type="submission" date="2020-08" db="EMBL/GenBank/DDBJ databases">
        <authorList>
            <person name="Liu C."/>
            <person name="Sun Q."/>
        </authorList>
    </citation>
    <scope>NUCLEOTIDE SEQUENCE [LARGE SCALE GENOMIC DNA]</scope>
    <source>
        <strain evidence="3 4">NSJ-18</strain>
    </source>
</reference>
<evidence type="ECO:0000256" key="1">
    <source>
        <dbReference type="ARBA" id="ARBA00023125"/>
    </source>
</evidence>